<proteinExistence type="predicted"/>
<reference evidence="2 3" key="1">
    <citation type="journal article" date="2020" name="Nature">
        <title>Six reference-quality genomes reveal evolution of bat adaptations.</title>
        <authorList>
            <person name="Jebb D."/>
            <person name="Huang Z."/>
            <person name="Pippel M."/>
            <person name="Hughes G.M."/>
            <person name="Lavrichenko K."/>
            <person name="Devanna P."/>
            <person name="Winkler S."/>
            <person name="Jermiin L.S."/>
            <person name="Skirmuntt E.C."/>
            <person name="Katzourakis A."/>
            <person name="Burkitt-Gray L."/>
            <person name="Ray D.A."/>
            <person name="Sullivan K.A.M."/>
            <person name="Roscito J.G."/>
            <person name="Kirilenko B.M."/>
            <person name="Davalos L.M."/>
            <person name="Corthals A.P."/>
            <person name="Power M.L."/>
            <person name="Jones G."/>
            <person name="Ransome R.D."/>
            <person name="Dechmann D.K.N."/>
            <person name="Locatelli A.G."/>
            <person name="Puechmaille S.J."/>
            <person name="Fedrigo O."/>
            <person name="Jarvis E.D."/>
            <person name="Hiller M."/>
            <person name="Vernes S.C."/>
            <person name="Myers E.W."/>
            <person name="Teeling E.C."/>
        </authorList>
    </citation>
    <scope>NUCLEOTIDE SEQUENCE [LARGE SCALE GENOMIC DNA]</scope>
    <source>
        <strain evidence="2">MMolMol1</strain>
        <tissue evidence="2">Muscle</tissue>
    </source>
</reference>
<evidence type="ECO:0000256" key="1">
    <source>
        <dbReference type="SAM" id="MobiDB-lite"/>
    </source>
</evidence>
<dbReference type="EMBL" id="JACASF010000021">
    <property type="protein sequence ID" value="KAF6407352.1"/>
    <property type="molecule type" value="Genomic_DNA"/>
</dbReference>
<keyword evidence="3" id="KW-1185">Reference proteome</keyword>
<dbReference type="Proteomes" id="UP000550707">
    <property type="component" value="Unassembled WGS sequence"/>
</dbReference>
<accession>A0A7J8C955</accession>
<comment type="caution">
    <text evidence="2">The sequence shown here is derived from an EMBL/GenBank/DDBJ whole genome shotgun (WGS) entry which is preliminary data.</text>
</comment>
<evidence type="ECO:0000313" key="3">
    <source>
        <dbReference type="Proteomes" id="UP000550707"/>
    </source>
</evidence>
<organism evidence="2 3">
    <name type="scientific">Molossus molossus</name>
    <name type="common">Pallas' mastiff bat</name>
    <name type="synonym">Vespertilio molossus</name>
    <dbReference type="NCBI Taxonomy" id="27622"/>
    <lineage>
        <taxon>Eukaryota</taxon>
        <taxon>Metazoa</taxon>
        <taxon>Chordata</taxon>
        <taxon>Craniata</taxon>
        <taxon>Vertebrata</taxon>
        <taxon>Euteleostomi</taxon>
        <taxon>Mammalia</taxon>
        <taxon>Eutheria</taxon>
        <taxon>Laurasiatheria</taxon>
        <taxon>Chiroptera</taxon>
        <taxon>Yangochiroptera</taxon>
        <taxon>Molossidae</taxon>
        <taxon>Molossus</taxon>
    </lineage>
</organism>
<name>A0A7J8C955_MOLMO</name>
<feature type="region of interest" description="Disordered" evidence="1">
    <location>
        <begin position="65"/>
        <end position="98"/>
    </location>
</feature>
<evidence type="ECO:0000313" key="2">
    <source>
        <dbReference type="EMBL" id="KAF6407352.1"/>
    </source>
</evidence>
<sequence>MPWPGCSAVRDQTRETRVWFLLRARTSVAICPQSWLGCVGGSHSMCPFHINVSLSLSLSLPPTLSEQKNAKMSSGEDKKNLKKKRKENTAHDTTPISLCHGSTAQGHNDVATKTFGQHIPFRRPSPTSLPFRPLSLNSFCPLECPIVSYLFSLGLLPSQMS</sequence>
<dbReference type="AlphaFoldDB" id="A0A7J8C955"/>
<dbReference type="InParanoid" id="A0A7J8C955"/>
<protein>
    <submittedName>
        <fullName evidence="2">Uncharacterized protein</fullName>
    </submittedName>
</protein>
<gene>
    <name evidence="2" type="ORF">HJG59_009975</name>
</gene>